<protein>
    <recommendedName>
        <fullName evidence="4">CBS domain-containing protein</fullName>
    </recommendedName>
</protein>
<name>A0AB74CB05_ASPFL</name>
<dbReference type="EMBL" id="QQZZ01000092">
    <property type="protein sequence ID" value="RMZ43495.1"/>
    <property type="molecule type" value="Genomic_DNA"/>
</dbReference>
<sequence>MQLAMFPTRVVDWRTGQVYSERTSTQAGAYSKGPSWVHETPFLPAGWEETNAIGAPTLKHSAMRQALSDQRNLTPQLFANIPWPIASYLWDCLERSRKRTLYMWKLFATAYPAEFRHISQYRSMKIEGPRLAMREYFELVKSDSLKWQLVLNLATSFARVPDLVGISSIRNLAALEVATPPHIGTPADDTETPVTALSDRIIRSWSELAQTSGAFAHLRVLKLCHQDLSDVVLRYLHTFPSLQVIVAYGCPGIRSMFRDGLEIDGWKSRPGQDKPPALYELYQTSLANMDGVPPALDPGGPILEFQIGRTHQESKRVPTKAKTLYLHRTKAGNRIPTENSALHLPMKRRREEVSASGQRQRRSGPKRAVMRERKTKDLGEVLGNFL</sequence>
<evidence type="ECO:0000313" key="2">
    <source>
        <dbReference type="EMBL" id="RMZ43495.1"/>
    </source>
</evidence>
<dbReference type="Proteomes" id="UP000275480">
    <property type="component" value="Unassembled WGS sequence"/>
</dbReference>
<organism evidence="2 3">
    <name type="scientific">Aspergillus flavus</name>
    <dbReference type="NCBI Taxonomy" id="5059"/>
    <lineage>
        <taxon>Eukaryota</taxon>
        <taxon>Fungi</taxon>
        <taxon>Dikarya</taxon>
        <taxon>Ascomycota</taxon>
        <taxon>Pezizomycotina</taxon>
        <taxon>Eurotiomycetes</taxon>
        <taxon>Eurotiomycetidae</taxon>
        <taxon>Eurotiales</taxon>
        <taxon>Aspergillaceae</taxon>
        <taxon>Aspergillus</taxon>
        <taxon>Aspergillus subgen. Circumdati</taxon>
    </lineage>
</organism>
<proteinExistence type="predicted"/>
<gene>
    <name evidence="2" type="ORF">CA14_009068</name>
</gene>
<dbReference type="AlphaFoldDB" id="A0AB74CB05"/>
<feature type="region of interest" description="Disordered" evidence="1">
    <location>
        <begin position="346"/>
        <end position="375"/>
    </location>
</feature>
<comment type="caution">
    <text evidence="2">The sequence shown here is derived from an EMBL/GenBank/DDBJ whole genome shotgun (WGS) entry which is preliminary data.</text>
</comment>
<evidence type="ECO:0008006" key="4">
    <source>
        <dbReference type="Google" id="ProtNLM"/>
    </source>
</evidence>
<evidence type="ECO:0000256" key="1">
    <source>
        <dbReference type="SAM" id="MobiDB-lite"/>
    </source>
</evidence>
<evidence type="ECO:0000313" key="3">
    <source>
        <dbReference type="Proteomes" id="UP000275480"/>
    </source>
</evidence>
<accession>A0AB74CB05</accession>
<reference evidence="2 3" key="1">
    <citation type="submission" date="2018-07" db="EMBL/GenBank/DDBJ databases">
        <title>Identification of spontaneous genetic mutation associated with occurrence of a yellow conidial color mutant of Aspergillus flavus.</title>
        <authorList>
            <person name="Chang P.-K."/>
            <person name="Mack B.M."/>
            <person name="Scharfenstein L."/>
            <person name="Gilbert M.K."/>
        </authorList>
    </citation>
    <scope>NUCLEOTIDE SEQUENCE [LARGE SCALE GENOMIC DNA]</scope>
    <source>
        <strain evidence="2 3">CA14</strain>
    </source>
</reference>